<feature type="signal peptide" evidence="2">
    <location>
        <begin position="1"/>
        <end position="31"/>
    </location>
</feature>
<sequence>MARFPMVRGAFVQVVLWLVLFVATGVGRASAQTQLDFLGTPAARRPRTSLDTLKGVVNAMVLSAGTPADAQAVQTFLSGGAAPAGPKGAAGNGHNSGHQSVAPDAAIKVATKVDTAADSSQKTKRAAAEPDAAAATSAPAAEPGPGGVLGQVVQAVINYSKSVAAAVSGNGNATQLAPEVSSGNVTALNTTAIATANSTSAGKETRARRATPDSGAQPAAEAAKPTQEKSAPAADKKAQPAAEAPDLNKEKSTPVTDKKAQPATEAAEQESTPKPPQQDAEQVEMSAANATGHLHLPDDSHRQMTHEEARQVKQNAQGQPHRAKRRADKETAFKDAPFVTRRGAALGAPLPRAEDEKKGAEQKSKKAADEQRQKEDNKKNDAEVLPRAPAGAKKARGRRSNAENKKGHKKEEKVEKKEDKKEEKKEEKGEPKEQPKEAQNAPSKGTQAQVPAEPKAPGTAEAAPQPQKAGGGHEKKGGRRRRSDAQKGTKIHAGETASVQQKTEGNPASENDQQEKAEGKGLEGATSAAKKSPAKDAGGEQKPGESGGATAATRVQPTKSRRRRRAGHNSDRAKQAQKQKQKHKTAASKQPSPRRARSLADADRRGLTPVLTASASAVVVSPEVLKSVGADVFKVHHHRHSHPKSANKAASKAAPSGAAAAKARQRMAVPRTRRAIRELKPHELPPHKGSQPKAGKGPKGNRAPESVGGSVISIKSNPNVQTEVRTLKDGSQVVVKTGQGPPAASSAAPAPAAPAPTTPAPAAPASTAAPKKREVERVETQRKPSAARPDDEIETLKPKAQHILVKSPGGATKQYDIPHIPQGVTVRGTATFVKALKVIDTEAKVRRRRRAEKVDAVDGKLLIPKDDTNQDQKGAKGQQQDQKDAKGHQQGQKEVKGQQQDQKDVKSQQQGQKDSKGQLQGQKGHQQQGHKGHQQQQNKKSQLQARRRRRAAPTPATSATSSSTTETVSEGQQDEGTVKIYGTLEGEMVKVKGYIKGDLTGAASAYVVPTLLSRYGDFVQGARNGEFFNDQGQQGGQRGEVGFYGSAAQRSLNGLNQRAQYGDSQAGQQGQRRDNGYYGNQQGVKSGHDIGRNFDTGQAFDKKGASGTYEDKNGNHRKGFKNAGFRNTYHKDESANSTSFFDDLNDEGGHKAFDQTGKTYLDQGAAKNRGDFLNAAFVNDGAGKQGGFDGGTAYQDVRAQAGNTAHHDGFDDRAKLDYQHHGNNHGGTQTQGGKYFNGGGSFNQAEVAAAGGKRGGGGFHGMQRTGTGGGGGVGFQGGFQNLGSSSGGDGGGFQTGSNGFQTGSNGFQSGSNGFQSGASGFQGGAGGGFRGGSTAGFQGGSTGFQGSSDFLGGRDGGGGGSGFQSSVITSSGLYDPSSAVRNSNPYPYYPPPSPVPLMGRAGNGQGVLDLRGGTFYQGGGYRSQFLPEPAPMGPLTPLAFAPSSNKAMTSSLTSSPTPSAYHRFSKSSFRIGGEQDTGPNAGPDAVRGKGFATWETFGNSAQATSLRYALLAMPGLSRA</sequence>
<feature type="compositionally biased region" description="Pro residues" evidence="1">
    <location>
        <begin position="751"/>
        <end position="762"/>
    </location>
</feature>
<dbReference type="KEGG" id="foc:113208290"/>
<dbReference type="Pfam" id="PF16009">
    <property type="entry name" value="DUF4779"/>
    <property type="match status" value="1"/>
</dbReference>
<feature type="compositionally biased region" description="Polar residues" evidence="1">
    <location>
        <begin position="713"/>
        <end position="724"/>
    </location>
</feature>
<feature type="compositionally biased region" description="Basic residues" evidence="1">
    <location>
        <begin position="635"/>
        <end position="645"/>
    </location>
</feature>
<organism evidence="3 4">
    <name type="scientific">Frankliniella occidentalis</name>
    <name type="common">Western flower thrips</name>
    <name type="synonym">Euthrips occidentalis</name>
    <dbReference type="NCBI Taxonomy" id="133901"/>
    <lineage>
        <taxon>Eukaryota</taxon>
        <taxon>Metazoa</taxon>
        <taxon>Ecdysozoa</taxon>
        <taxon>Arthropoda</taxon>
        <taxon>Hexapoda</taxon>
        <taxon>Insecta</taxon>
        <taxon>Pterygota</taxon>
        <taxon>Neoptera</taxon>
        <taxon>Paraneoptera</taxon>
        <taxon>Thysanoptera</taxon>
        <taxon>Terebrantia</taxon>
        <taxon>Thripoidea</taxon>
        <taxon>Thripidae</taxon>
        <taxon>Frankliniella</taxon>
    </lineage>
</organism>
<dbReference type="Proteomes" id="UP000504606">
    <property type="component" value="Unplaced"/>
</dbReference>
<feature type="compositionally biased region" description="Basic and acidic residues" evidence="1">
    <location>
        <begin position="771"/>
        <end position="797"/>
    </location>
</feature>
<keyword evidence="2" id="KW-0732">Signal</keyword>
<name>A0A6J1SNW5_FRAOC</name>
<gene>
    <name evidence="4" type="primary">LOC113208290</name>
</gene>
<feature type="compositionally biased region" description="Basic and acidic residues" evidence="1">
    <location>
        <begin position="859"/>
        <end position="874"/>
    </location>
</feature>
<feature type="compositionally biased region" description="Low complexity" evidence="1">
    <location>
        <begin position="952"/>
        <end position="965"/>
    </location>
</feature>
<evidence type="ECO:0000256" key="2">
    <source>
        <dbReference type="SAM" id="SignalP"/>
    </source>
</evidence>
<feature type="compositionally biased region" description="Polar residues" evidence="1">
    <location>
        <begin position="497"/>
        <end position="511"/>
    </location>
</feature>
<feature type="compositionally biased region" description="Low complexity" evidence="1">
    <location>
        <begin position="229"/>
        <end position="245"/>
    </location>
</feature>
<feature type="compositionally biased region" description="Basic and acidic residues" evidence="1">
    <location>
        <begin position="675"/>
        <end position="686"/>
    </location>
</feature>
<feature type="chain" id="PRO_5038580873" evidence="2">
    <location>
        <begin position="32"/>
        <end position="1519"/>
    </location>
</feature>
<feature type="compositionally biased region" description="Low complexity" evidence="1">
    <location>
        <begin position="129"/>
        <end position="143"/>
    </location>
</feature>
<feature type="compositionally biased region" description="Basic and acidic residues" evidence="1">
    <location>
        <begin position="533"/>
        <end position="543"/>
    </location>
</feature>
<proteinExistence type="predicted"/>
<feature type="compositionally biased region" description="Polar residues" evidence="1">
    <location>
        <begin position="1059"/>
        <end position="1070"/>
    </location>
</feature>
<reference evidence="4" key="1">
    <citation type="submission" date="2025-08" db="UniProtKB">
        <authorList>
            <consortium name="RefSeq"/>
        </authorList>
    </citation>
    <scope>IDENTIFICATION</scope>
    <source>
        <tissue evidence="4">Whole organism</tissue>
    </source>
</reference>
<accession>A0A6J1SNW5</accession>
<dbReference type="GeneID" id="113208290"/>
<feature type="region of interest" description="Disordered" evidence="1">
    <location>
        <begin position="1267"/>
        <end position="1364"/>
    </location>
</feature>
<dbReference type="RefSeq" id="XP_026281020.2">
    <property type="nucleotide sequence ID" value="XM_026425235.2"/>
</dbReference>
<evidence type="ECO:0000313" key="4">
    <source>
        <dbReference type="RefSeq" id="XP_026281020.2"/>
    </source>
</evidence>
<feature type="region of interest" description="Disordered" evidence="1">
    <location>
        <begin position="1059"/>
        <end position="1123"/>
    </location>
</feature>
<feature type="compositionally biased region" description="Low complexity" evidence="1">
    <location>
        <begin position="934"/>
        <end position="944"/>
    </location>
</feature>
<feature type="compositionally biased region" description="Polar residues" evidence="1">
    <location>
        <begin position="440"/>
        <end position="449"/>
    </location>
</feature>
<feature type="compositionally biased region" description="Basic and acidic residues" evidence="1">
    <location>
        <begin position="352"/>
        <end position="384"/>
    </location>
</feature>
<feature type="region of interest" description="Disordered" evidence="1">
    <location>
        <begin position="634"/>
        <end position="801"/>
    </location>
</feature>
<feature type="region of interest" description="Disordered" evidence="1">
    <location>
        <begin position="196"/>
        <end position="621"/>
    </location>
</feature>
<evidence type="ECO:0000256" key="1">
    <source>
        <dbReference type="SAM" id="MobiDB-lite"/>
    </source>
</evidence>
<feature type="compositionally biased region" description="Basic residues" evidence="1">
    <location>
        <begin position="575"/>
        <end position="597"/>
    </location>
</feature>
<evidence type="ECO:0000313" key="3">
    <source>
        <dbReference type="Proteomes" id="UP000504606"/>
    </source>
</evidence>
<feature type="compositionally biased region" description="Gly residues" evidence="1">
    <location>
        <begin position="1285"/>
        <end position="1294"/>
    </location>
</feature>
<feature type="compositionally biased region" description="Low complexity" evidence="1">
    <location>
        <begin position="646"/>
        <end position="662"/>
    </location>
</feature>
<feature type="compositionally biased region" description="Low complexity" evidence="1">
    <location>
        <begin position="741"/>
        <end position="750"/>
    </location>
</feature>
<feature type="compositionally biased region" description="Low complexity" evidence="1">
    <location>
        <begin position="1295"/>
        <end position="1319"/>
    </location>
</feature>
<feature type="compositionally biased region" description="Gly residues" evidence="1">
    <location>
        <begin position="1320"/>
        <end position="1343"/>
    </location>
</feature>
<dbReference type="OrthoDB" id="8197796at2759"/>
<feature type="compositionally biased region" description="Low complexity" evidence="1">
    <location>
        <begin position="907"/>
        <end position="927"/>
    </location>
</feature>
<feature type="region of interest" description="Disordered" evidence="1">
    <location>
        <begin position="112"/>
        <end position="145"/>
    </location>
</feature>
<dbReference type="AlphaFoldDB" id="A0A6J1SNW5"/>
<dbReference type="InterPro" id="IPR031959">
    <property type="entry name" value="DUF4779"/>
</dbReference>
<feature type="compositionally biased region" description="Basic and acidic residues" evidence="1">
    <location>
        <begin position="400"/>
        <end position="436"/>
    </location>
</feature>
<keyword evidence="3" id="KW-1185">Reference proteome</keyword>
<feature type="compositionally biased region" description="Gly residues" evidence="1">
    <location>
        <begin position="1353"/>
        <end position="1362"/>
    </location>
</feature>
<protein>
    <submittedName>
        <fullName evidence="4">Uncharacterized protein LOC113208290</fullName>
    </submittedName>
</protein>
<feature type="compositionally biased region" description="Basic and acidic residues" evidence="1">
    <location>
        <begin position="1100"/>
        <end position="1114"/>
    </location>
</feature>
<feature type="region of interest" description="Disordered" evidence="1">
    <location>
        <begin position="859"/>
        <end position="974"/>
    </location>
</feature>
<feature type="compositionally biased region" description="Basic and acidic residues" evidence="1">
    <location>
        <begin position="246"/>
        <end position="260"/>
    </location>
</feature>
<feature type="compositionally biased region" description="Basic and acidic residues" evidence="1">
    <location>
        <begin position="295"/>
        <end position="311"/>
    </location>
</feature>
<feature type="compositionally biased region" description="Gly residues" evidence="1">
    <location>
        <begin position="1267"/>
        <end position="1277"/>
    </location>
</feature>
<feature type="compositionally biased region" description="Basic and acidic residues" evidence="1">
    <location>
        <begin position="881"/>
        <end position="906"/>
    </location>
</feature>